<evidence type="ECO:0000313" key="3">
    <source>
        <dbReference type="Proteomes" id="UP000277871"/>
    </source>
</evidence>
<protein>
    <submittedName>
        <fullName evidence="2">Uncharacterized protein</fullName>
    </submittedName>
</protein>
<dbReference type="RefSeq" id="WP_121864782.1">
    <property type="nucleotide sequence ID" value="NZ_RDEX01000001.1"/>
</dbReference>
<dbReference type="Proteomes" id="UP000277871">
    <property type="component" value="Unassembled WGS sequence"/>
</dbReference>
<accession>A0A3L9L862</accession>
<keyword evidence="1" id="KW-0812">Transmembrane</keyword>
<proteinExistence type="predicted"/>
<evidence type="ECO:0000256" key="1">
    <source>
        <dbReference type="SAM" id="Phobius"/>
    </source>
</evidence>
<organism evidence="2 3">
    <name type="scientific">Kocuria tytonicola</name>
    <dbReference type="NCBI Taxonomy" id="2055946"/>
    <lineage>
        <taxon>Bacteria</taxon>
        <taxon>Bacillati</taxon>
        <taxon>Actinomycetota</taxon>
        <taxon>Actinomycetes</taxon>
        <taxon>Micrococcales</taxon>
        <taxon>Micrococcaceae</taxon>
        <taxon>Kocuria</taxon>
    </lineage>
</organism>
<reference evidence="2 3" key="1">
    <citation type="submission" date="2018-10" db="EMBL/GenBank/DDBJ databases">
        <title>Kocuria tytonicola, new bacteria from the preen glands of American barn owls (Tyto furcata).</title>
        <authorList>
            <person name="Braun M.S."/>
            <person name="Wang E."/>
            <person name="Zimmermann S."/>
            <person name="Boutin S."/>
            <person name="Wagner H."/>
            <person name="Wink M."/>
        </authorList>
    </citation>
    <scope>NUCLEOTIDE SEQUENCE [LARGE SCALE GENOMIC DNA]</scope>
    <source>
        <strain evidence="2 3">473</strain>
    </source>
</reference>
<feature type="transmembrane region" description="Helical" evidence="1">
    <location>
        <begin position="7"/>
        <end position="28"/>
    </location>
</feature>
<comment type="caution">
    <text evidence="2">The sequence shown here is derived from an EMBL/GenBank/DDBJ whole genome shotgun (WGS) entry which is preliminary data.</text>
</comment>
<dbReference type="EMBL" id="RDEX01000001">
    <property type="protein sequence ID" value="RLY95166.1"/>
    <property type="molecule type" value="Genomic_DNA"/>
</dbReference>
<feature type="transmembrane region" description="Helical" evidence="1">
    <location>
        <begin position="34"/>
        <end position="53"/>
    </location>
</feature>
<keyword evidence="1" id="KW-0472">Membrane</keyword>
<sequence length="231" mass="24043">MSRPARFCRGWAAAGVSILCAATSHYAVDPRPPSVLLLAVAFALAALVCVLLAGRRMGPLRTGCAVLLSQVPFHLIFSGGGHSPPPASSPVAASAPEVSALRHAHHAATVPPFPPGHGGGDLAGAAARSHDAAAGHAGGLADLLTAGHGPMVWAHLVAAAATFVLLRHVENCWWRFLDAAVRVLFTALRLLRPVLVPCHGLRPVPLAYLLPPRTWSPVRVISRRGPPLLSI</sequence>
<keyword evidence="1" id="KW-1133">Transmembrane helix</keyword>
<gene>
    <name evidence="2" type="ORF">EAE32_04080</name>
</gene>
<evidence type="ECO:0000313" key="2">
    <source>
        <dbReference type="EMBL" id="RLY95166.1"/>
    </source>
</evidence>
<keyword evidence="3" id="KW-1185">Reference proteome</keyword>
<name>A0A3L9L862_9MICC</name>
<dbReference type="AlphaFoldDB" id="A0A3L9L862"/>